<dbReference type="CDD" id="cd10147">
    <property type="entry name" value="Wzt_C-like"/>
    <property type="match status" value="1"/>
</dbReference>
<evidence type="ECO:0000259" key="6">
    <source>
        <dbReference type="PROSITE" id="PS50893"/>
    </source>
</evidence>
<name>A0ABZ1AM47_AROEV</name>
<dbReference type="InterPro" id="IPR027417">
    <property type="entry name" value="P-loop_NTPase"/>
</dbReference>
<dbReference type="PROSITE" id="PS00211">
    <property type="entry name" value="ABC_TRANSPORTER_1"/>
    <property type="match status" value="1"/>
</dbReference>
<sequence>MPVIEVEHLTKEYRLGALQSLKQTVMNAGARLVGRPVPERPLFKALDDVSFSIEQGEVVGIIGHNGAGKSTLLKMLARISTPTHGSVKVRGRIAPLIEVGAGFVADFTGRENVYLNGAILGMSKREIDRKFDEIVDFAEMAEFIDTPVKRYSSGMQVKLAFSVATSVECQLLIVDEVLAVGDLSFQRKCFDRMEELIKRQGKTVLLVSHNIRQVERLCTRVVLMEHGRINLDGQPRHVCNRFYEVSDKQIHDHRLLCTTSRTQSSGDVELLTIELRDRTGRKISTVEHDQEVEFRIVYRTVTTLLAPVFGIGIHTTDFLYLATSQSIGRISIETLAPGTYTLSYRIKKFPFLPGVYSLRLGVALAESFQPIFYTENAFPIQVATTTINRAIVSEQGEGFVEMNGEWNFEKSTAQDDTANTISA</sequence>
<dbReference type="Pfam" id="PF00005">
    <property type="entry name" value="ABC_tran"/>
    <property type="match status" value="1"/>
</dbReference>
<organism evidence="7 8">
    <name type="scientific">Aromatoleum evansii</name>
    <name type="common">Azoarcus evansii</name>
    <dbReference type="NCBI Taxonomy" id="59406"/>
    <lineage>
        <taxon>Bacteria</taxon>
        <taxon>Pseudomonadati</taxon>
        <taxon>Pseudomonadota</taxon>
        <taxon>Betaproteobacteria</taxon>
        <taxon>Rhodocyclales</taxon>
        <taxon>Rhodocyclaceae</taxon>
        <taxon>Aromatoleum</taxon>
    </lineage>
</organism>
<dbReference type="GO" id="GO:0005524">
    <property type="term" value="F:ATP binding"/>
    <property type="evidence" value="ECO:0007669"/>
    <property type="project" value="UniProtKB-KW"/>
</dbReference>
<dbReference type="Pfam" id="PF14524">
    <property type="entry name" value="Wzt_C"/>
    <property type="match status" value="1"/>
</dbReference>
<dbReference type="RefSeq" id="WP_407278605.1">
    <property type="nucleotide sequence ID" value="NZ_CP141259.1"/>
</dbReference>
<keyword evidence="3" id="KW-0472">Membrane</keyword>
<dbReference type="SUPFAM" id="SSF52540">
    <property type="entry name" value="P-loop containing nucleoside triphosphate hydrolases"/>
    <property type="match status" value="1"/>
</dbReference>
<dbReference type="Gene3D" id="3.40.50.300">
    <property type="entry name" value="P-loop containing nucleotide triphosphate hydrolases"/>
    <property type="match status" value="1"/>
</dbReference>
<evidence type="ECO:0000256" key="2">
    <source>
        <dbReference type="ARBA" id="ARBA00022448"/>
    </source>
</evidence>
<dbReference type="PROSITE" id="PS50893">
    <property type="entry name" value="ABC_TRANSPORTER_2"/>
    <property type="match status" value="1"/>
</dbReference>
<dbReference type="CDD" id="cd03220">
    <property type="entry name" value="ABC_KpsT_Wzt"/>
    <property type="match status" value="1"/>
</dbReference>
<evidence type="ECO:0000313" key="8">
    <source>
        <dbReference type="Proteomes" id="UP001626593"/>
    </source>
</evidence>
<keyword evidence="4" id="KW-0547">Nucleotide-binding</keyword>
<dbReference type="PANTHER" id="PTHR46743">
    <property type="entry name" value="TEICHOIC ACIDS EXPORT ATP-BINDING PROTEIN TAGH"/>
    <property type="match status" value="1"/>
</dbReference>
<comment type="similarity">
    <text evidence="1">Belongs to the ABC transporter superfamily.</text>
</comment>
<dbReference type="InterPro" id="IPR050683">
    <property type="entry name" value="Bact_Polysacc_Export_ATP-bd"/>
</dbReference>
<accession>A0ABZ1AM47</accession>
<dbReference type="InterPro" id="IPR015860">
    <property type="entry name" value="ABC_transpr_TagH-like"/>
</dbReference>
<dbReference type="Gene3D" id="2.70.50.60">
    <property type="entry name" value="abc- transporter (atp binding component) like domain"/>
    <property type="match status" value="1"/>
</dbReference>
<dbReference type="SMART" id="SM00382">
    <property type="entry name" value="AAA"/>
    <property type="match status" value="1"/>
</dbReference>
<dbReference type="Proteomes" id="UP001626593">
    <property type="component" value="Chromosome"/>
</dbReference>
<evidence type="ECO:0000313" key="7">
    <source>
        <dbReference type="EMBL" id="WRL45536.1"/>
    </source>
</evidence>
<evidence type="ECO:0000256" key="4">
    <source>
        <dbReference type="ARBA" id="ARBA00022741"/>
    </source>
</evidence>
<evidence type="ECO:0000256" key="5">
    <source>
        <dbReference type="ARBA" id="ARBA00022840"/>
    </source>
</evidence>
<evidence type="ECO:0000256" key="3">
    <source>
        <dbReference type="ARBA" id="ARBA00022475"/>
    </source>
</evidence>
<keyword evidence="8" id="KW-1185">Reference proteome</keyword>
<dbReference type="InterPro" id="IPR003439">
    <property type="entry name" value="ABC_transporter-like_ATP-bd"/>
</dbReference>
<dbReference type="InterPro" id="IPR017871">
    <property type="entry name" value="ABC_transporter-like_CS"/>
</dbReference>
<evidence type="ECO:0000256" key="1">
    <source>
        <dbReference type="ARBA" id="ARBA00005417"/>
    </source>
</evidence>
<dbReference type="EMBL" id="CP141259">
    <property type="protein sequence ID" value="WRL45536.1"/>
    <property type="molecule type" value="Genomic_DNA"/>
</dbReference>
<reference evidence="7 8" key="1">
    <citation type="submission" date="2023-12" db="EMBL/GenBank/DDBJ databases">
        <title>A. evansii MAY27, complete genome.</title>
        <authorList>
            <person name="Wang Y."/>
        </authorList>
    </citation>
    <scope>NUCLEOTIDE SEQUENCE [LARGE SCALE GENOMIC DNA]</scope>
    <source>
        <strain evidence="7 8">MAY27</strain>
    </source>
</reference>
<dbReference type="InterPro" id="IPR029439">
    <property type="entry name" value="Wzt_C"/>
</dbReference>
<feature type="domain" description="ABC transporter" evidence="6">
    <location>
        <begin position="4"/>
        <end position="251"/>
    </location>
</feature>
<gene>
    <name evidence="7" type="ORF">U5817_20380</name>
</gene>
<protein>
    <submittedName>
        <fullName evidence="7">ABC transporter ATP-binding protein</fullName>
    </submittedName>
</protein>
<dbReference type="PANTHER" id="PTHR46743:SF2">
    <property type="entry name" value="TEICHOIC ACIDS EXPORT ATP-BINDING PROTEIN TAGH"/>
    <property type="match status" value="1"/>
</dbReference>
<keyword evidence="5 7" id="KW-0067">ATP-binding</keyword>
<dbReference type="InterPro" id="IPR003593">
    <property type="entry name" value="AAA+_ATPase"/>
</dbReference>
<proteinExistence type="inferred from homology"/>
<keyword evidence="3" id="KW-1003">Cell membrane</keyword>
<keyword evidence="2" id="KW-0813">Transport</keyword>